<evidence type="ECO:0000313" key="1">
    <source>
        <dbReference type="EMBL" id="QJW95810.1"/>
    </source>
</evidence>
<gene>
    <name evidence="1" type="ORF">FTUN_3364</name>
</gene>
<dbReference type="Proteomes" id="UP000503447">
    <property type="component" value="Chromosome"/>
</dbReference>
<reference evidence="2" key="1">
    <citation type="submission" date="2020-05" db="EMBL/GenBank/DDBJ databases">
        <title>Frigoriglobus tundricola gen. nov., sp. nov., a psychrotolerant cellulolytic planctomycete of the family Gemmataceae with two divergent copies of 16S rRNA gene.</title>
        <authorList>
            <person name="Kulichevskaya I.S."/>
            <person name="Ivanova A.A."/>
            <person name="Naumoff D.G."/>
            <person name="Beletsky A.V."/>
            <person name="Rijpstra W.I.C."/>
            <person name="Sinninghe Damste J.S."/>
            <person name="Mardanov A.V."/>
            <person name="Ravin N.V."/>
            <person name="Dedysh S.N."/>
        </authorList>
    </citation>
    <scope>NUCLEOTIDE SEQUENCE [LARGE SCALE GENOMIC DNA]</scope>
    <source>
        <strain evidence="2">PL17</strain>
    </source>
</reference>
<accession>A0A6M5YQW6</accession>
<dbReference type="EMBL" id="CP053452">
    <property type="protein sequence ID" value="QJW95810.1"/>
    <property type="molecule type" value="Genomic_DNA"/>
</dbReference>
<dbReference type="InterPro" id="IPR036412">
    <property type="entry name" value="HAD-like_sf"/>
</dbReference>
<dbReference type="SUPFAM" id="SSF56784">
    <property type="entry name" value="HAD-like"/>
    <property type="match status" value="1"/>
</dbReference>
<organism evidence="1 2">
    <name type="scientific">Frigoriglobus tundricola</name>
    <dbReference type="NCBI Taxonomy" id="2774151"/>
    <lineage>
        <taxon>Bacteria</taxon>
        <taxon>Pseudomonadati</taxon>
        <taxon>Planctomycetota</taxon>
        <taxon>Planctomycetia</taxon>
        <taxon>Gemmatales</taxon>
        <taxon>Gemmataceae</taxon>
        <taxon>Frigoriglobus</taxon>
    </lineage>
</organism>
<dbReference type="KEGG" id="ftj:FTUN_3364"/>
<proteinExistence type="predicted"/>
<name>A0A6M5YQW6_9BACT</name>
<dbReference type="AlphaFoldDB" id="A0A6M5YQW6"/>
<evidence type="ECO:0000313" key="2">
    <source>
        <dbReference type="Proteomes" id="UP000503447"/>
    </source>
</evidence>
<sequence length="165" mass="19298">MRISFDLDDTLICYQPGALHEPPRSRWWPRLWRGEPLRSGAATLLADLAAGHELWVYTTSYRHPQTVSWWLWGYGVRVRYVINQYRHEQVFGRRGRSKHPAAFGIRLHVDDSWGVWLENRFERNVCVVLPDDPDWAQKVRDAVARVARNEVPAPPPDLPEEYRAG</sequence>
<evidence type="ECO:0008006" key="3">
    <source>
        <dbReference type="Google" id="ProtNLM"/>
    </source>
</evidence>
<keyword evidence="2" id="KW-1185">Reference proteome</keyword>
<protein>
    <recommendedName>
        <fullName evidence="3">FCP1 homology domain-containing protein</fullName>
    </recommendedName>
</protein>
<dbReference type="RefSeq" id="WP_171471522.1">
    <property type="nucleotide sequence ID" value="NZ_CP053452.2"/>
</dbReference>